<evidence type="ECO:0000256" key="1">
    <source>
        <dbReference type="ARBA" id="ARBA00023125"/>
    </source>
</evidence>
<organism evidence="3">
    <name type="scientific">Citrobacter farmeri</name>
    <dbReference type="NCBI Taxonomy" id="67824"/>
    <lineage>
        <taxon>Bacteria</taxon>
        <taxon>Pseudomonadati</taxon>
        <taxon>Pseudomonadota</taxon>
        <taxon>Gammaproteobacteria</taxon>
        <taxon>Enterobacterales</taxon>
        <taxon>Enterobacteriaceae</taxon>
        <taxon>Citrobacter</taxon>
    </lineage>
</organism>
<dbReference type="SMART" id="SM00421">
    <property type="entry name" value="HTH_LUXR"/>
    <property type="match status" value="1"/>
</dbReference>
<evidence type="ECO:0000259" key="2">
    <source>
        <dbReference type="SMART" id="SM00421"/>
    </source>
</evidence>
<dbReference type="AlphaFoldDB" id="A0A8H9TUD0"/>
<dbReference type="Proteomes" id="UP000864563">
    <property type="component" value="Unassembled WGS sequence"/>
</dbReference>
<proteinExistence type="predicted"/>
<accession>A0A8H9TUD0</accession>
<sequence>MQIFSHNNWFISGLQLLLSQSGIENTDNIVVFDSGAEIIYLTSKEEIARNRGADSLSLFTEIRGYLLTKSMSPEEYCYYVFRITEGRPLPDSTRLLSLREKKVMQYYLNGVWQKEIARKMQTSERSVCCSQSRALRKMKIKNISQFLSVMCHWRELEDTSVYY</sequence>
<protein>
    <submittedName>
        <fullName evidence="3">Helix-turn-helix domain-containing protein</fullName>
    </submittedName>
</protein>
<reference evidence="3" key="1">
    <citation type="journal article" date="2018" name="Genome Biol.">
        <title>SKESA: strategic k-mer extension for scrupulous assemblies.</title>
        <authorList>
            <person name="Souvorov A."/>
            <person name="Agarwala R."/>
            <person name="Lipman D.J."/>
        </authorList>
    </citation>
    <scope>NUCLEOTIDE SEQUENCE</scope>
    <source>
        <strain evidence="3">YDC697-2</strain>
    </source>
</reference>
<dbReference type="RefSeq" id="WP_174349271.1">
    <property type="nucleotide sequence ID" value="NZ_JAAMQE010000001.1"/>
</dbReference>
<dbReference type="GO" id="GO:0006355">
    <property type="term" value="P:regulation of DNA-templated transcription"/>
    <property type="evidence" value="ECO:0007669"/>
    <property type="project" value="InterPro"/>
</dbReference>
<dbReference type="GO" id="GO:0003677">
    <property type="term" value="F:DNA binding"/>
    <property type="evidence" value="ECO:0007669"/>
    <property type="project" value="UniProtKB-KW"/>
</dbReference>
<dbReference type="EMBL" id="DACSDU010000002">
    <property type="protein sequence ID" value="HAT1584472.1"/>
    <property type="molecule type" value="Genomic_DNA"/>
</dbReference>
<dbReference type="InterPro" id="IPR016032">
    <property type="entry name" value="Sig_transdc_resp-reg_C-effctor"/>
</dbReference>
<dbReference type="SUPFAM" id="SSF46894">
    <property type="entry name" value="C-terminal effector domain of the bipartite response regulators"/>
    <property type="match status" value="1"/>
</dbReference>
<feature type="domain" description="HTH luxR-type" evidence="2">
    <location>
        <begin position="93"/>
        <end position="150"/>
    </location>
</feature>
<dbReference type="Gene3D" id="1.10.10.10">
    <property type="entry name" value="Winged helix-like DNA-binding domain superfamily/Winged helix DNA-binding domain"/>
    <property type="match status" value="1"/>
</dbReference>
<comment type="caution">
    <text evidence="3">The sequence shown here is derived from an EMBL/GenBank/DDBJ whole genome shotgun (WGS) entry which is preliminary data.</text>
</comment>
<keyword evidence="1" id="KW-0238">DNA-binding</keyword>
<evidence type="ECO:0000313" key="3">
    <source>
        <dbReference type="EMBL" id="HAT1584472.1"/>
    </source>
</evidence>
<dbReference type="Pfam" id="PF00196">
    <property type="entry name" value="GerE"/>
    <property type="match status" value="1"/>
</dbReference>
<name>A0A8H9TUD0_9ENTR</name>
<gene>
    <name evidence="3" type="ORF">I8Y00_000774</name>
</gene>
<dbReference type="InterPro" id="IPR000792">
    <property type="entry name" value="Tscrpt_reg_LuxR_C"/>
</dbReference>
<reference evidence="3" key="2">
    <citation type="submission" date="2020-11" db="EMBL/GenBank/DDBJ databases">
        <authorList>
            <consortium name="NCBI Pathogen Detection Project"/>
        </authorList>
    </citation>
    <scope>NUCLEOTIDE SEQUENCE</scope>
    <source>
        <strain evidence="3">YDC697-2</strain>
    </source>
</reference>
<dbReference type="InterPro" id="IPR036388">
    <property type="entry name" value="WH-like_DNA-bd_sf"/>
</dbReference>